<organism evidence="3 4">
    <name type="scientific">Rhodococcus pyridinivorans AK37</name>
    <dbReference type="NCBI Taxonomy" id="1114960"/>
    <lineage>
        <taxon>Bacteria</taxon>
        <taxon>Bacillati</taxon>
        <taxon>Actinomycetota</taxon>
        <taxon>Actinomycetes</taxon>
        <taxon>Mycobacteriales</taxon>
        <taxon>Nocardiaceae</taxon>
        <taxon>Rhodococcus</taxon>
    </lineage>
</organism>
<dbReference type="EMBL" id="AHBW01000040">
    <property type="protein sequence ID" value="EHK83515.1"/>
    <property type="molecule type" value="Genomic_DNA"/>
</dbReference>
<dbReference type="SUPFAM" id="SSF51905">
    <property type="entry name" value="FAD/NAD(P)-binding domain"/>
    <property type="match status" value="1"/>
</dbReference>
<comment type="caution">
    <text evidence="3">The sequence shown here is derived from an EMBL/GenBank/DDBJ whole genome shotgun (WGS) entry which is preliminary data.</text>
</comment>
<evidence type="ECO:0000313" key="3">
    <source>
        <dbReference type="EMBL" id="EHK83515.1"/>
    </source>
</evidence>
<dbReference type="Proteomes" id="UP000005064">
    <property type="component" value="Unassembled WGS sequence"/>
</dbReference>
<name>H0JRV3_9NOCA</name>
<dbReference type="Pfam" id="PF13450">
    <property type="entry name" value="NAD_binding_8"/>
    <property type="match status" value="1"/>
</dbReference>
<feature type="compositionally biased region" description="Polar residues" evidence="1">
    <location>
        <begin position="354"/>
        <end position="364"/>
    </location>
</feature>
<feature type="compositionally biased region" description="Basic residues" evidence="1">
    <location>
        <begin position="394"/>
        <end position="412"/>
    </location>
</feature>
<dbReference type="PROSITE" id="PS51318">
    <property type="entry name" value="TAT"/>
    <property type="match status" value="1"/>
</dbReference>
<evidence type="ECO:0000256" key="2">
    <source>
        <dbReference type="SAM" id="SignalP"/>
    </source>
</evidence>
<accession>H0JRV3</accession>
<feature type="compositionally biased region" description="Low complexity" evidence="1">
    <location>
        <begin position="377"/>
        <end position="393"/>
    </location>
</feature>
<dbReference type="AlphaFoldDB" id="H0JRV3"/>
<protein>
    <submittedName>
        <fullName evidence="3">Putative oxidoreductase</fullName>
    </submittedName>
</protein>
<feature type="compositionally biased region" description="Basic residues" evidence="1">
    <location>
        <begin position="365"/>
        <end position="376"/>
    </location>
</feature>
<proteinExistence type="predicted"/>
<dbReference type="Gene3D" id="3.50.50.60">
    <property type="entry name" value="FAD/NAD(P)-binding domain"/>
    <property type="match status" value="1"/>
</dbReference>
<feature type="chain" id="PRO_5003535570" evidence="2">
    <location>
        <begin position="25"/>
        <end position="516"/>
    </location>
</feature>
<gene>
    <name evidence="3" type="ORF">AK37_12001</name>
</gene>
<keyword evidence="2" id="KW-0732">Signal</keyword>
<evidence type="ECO:0000313" key="4">
    <source>
        <dbReference type="Proteomes" id="UP000005064"/>
    </source>
</evidence>
<feature type="region of interest" description="Disordered" evidence="1">
    <location>
        <begin position="437"/>
        <end position="516"/>
    </location>
</feature>
<reference evidence="3 4" key="1">
    <citation type="submission" date="2011-12" db="EMBL/GenBank/DDBJ databases">
        <authorList>
            <person name="Kriszt B."/>
            <person name="Tancsics A."/>
            <person name="Cserhati M."/>
            <person name="Toth A."/>
            <person name="Nagy I."/>
            <person name="Horvath B."/>
            <person name="Tamura T."/>
            <person name="Kukolya J."/>
            <person name="Szoboszlay S."/>
        </authorList>
    </citation>
    <scope>NUCLEOTIDE SEQUENCE [LARGE SCALE GENOMIC DNA]</scope>
    <source>
        <strain evidence="3 4">AK37</strain>
    </source>
</reference>
<dbReference type="InterPro" id="IPR006311">
    <property type="entry name" value="TAT_signal"/>
</dbReference>
<evidence type="ECO:0000256" key="1">
    <source>
        <dbReference type="SAM" id="MobiDB-lite"/>
    </source>
</evidence>
<sequence length="516" mass="55765">MSRRTVLTALGALGAAALPVTAGAQPSRRAPAVHSGGRRVAILGGGMAGPAAAHELIERGFEVTVFEPTALGGKARSTPSPGTAAGGRLDLPGEHGFRFFPGFYQHIPDTMRRIPFPGNPNGVFDKLVAGHGFRMAIPGAPDLTAPASIAPLRFDIYDPLSLQESLTAAFSLGGSIPPHELAVFMRKLVMFLTSSLERRDGQWEHETWAQTLEADGKSKGYREILVSALTRQLVSALTRQLISALTRQLVSALTRQLVAAMPAERAVSLWRGDFPQRYGDGSAHDCLSVDISDWDTPGILYGRTARQCTPEEIAREVWAQMSACLEDGTGAIDENDIASWFLDPGVKWGAGGVTNDTRCSSTPRGRSRTGPRHTPRSRTCSSRATTSATTSTSRRWRARTNRRGRRWVRCSRLRAPPPHRRHCTSCTNRPNWNPCGASTPTGTERDNHTCSPDRAGSSTAREVEARRFRSRGRTAASPGDTRSPGDPHVAGAPVRRSGRADPSEESCPQRISAPCR</sequence>
<dbReference type="InterPro" id="IPR036188">
    <property type="entry name" value="FAD/NAD-bd_sf"/>
</dbReference>
<feature type="signal peptide" evidence="2">
    <location>
        <begin position="1"/>
        <end position="24"/>
    </location>
</feature>
<feature type="region of interest" description="Disordered" evidence="1">
    <location>
        <begin position="352"/>
        <end position="412"/>
    </location>
</feature>